<accession>A0A951QL51</accession>
<dbReference type="InterPro" id="IPR006521">
    <property type="entry name" value="Tail_protein_I"/>
</dbReference>
<sequence length="175" mass="20385">MQNEVTQYLPSCYRQGDEQEEIAIALTQGIAEKYVELSDRLLTYRQDYLDPETCRVEWLDEIARWSGWGDLWDSTWTVEVKRSLLKETEFIWSNRGNREVLTKLFSIFSLTVTLVPQTGFILNVTTFPGGLGIDPFSYVVQLPSTYVEGSPELRTVKRLLKDFLPCWIEFSYSYV</sequence>
<dbReference type="Pfam" id="PF09684">
    <property type="entry name" value="Tail_P2_I"/>
    <property type="match status" value="1"/>
</dbReference>
<dbReference type="Proteomes" id="UP000729701">
    <property type="component" value="Unassembled WGS sequence"/>
</dbReference>
<gene>
    <name evidence="1" type="ORF">KME60_03415</name>
</gene>
<evidence type="ECO:0000313" key="2">
    <source>
        <dbReference type="Proteomes" id="UP000729701"/>
    </source>
</evidence>
<organism evidence="1 2">
    <name type="scientific">Cyanomargarita calcarea GSE-NOS-MK-12-04C</name>
    <dbReference type="NCBI Taxonomy" id="2839659"/>
    <lineage>
        <taxon>Bacteria</taxon>
        <taxon>Bacillati</taxon>
        <taxon>Cyanobacteriota</taxon>
        <taxon>Cyanophyceae</taxon>
        <taxon>Nostocales</taxon>
        <taxon>Cyanomargaritaceae</taxon>
        <taxon>Cyanomargarita</taxon>
    </lineage>
</organism>
<evidence type="ECO:0008006" key="3">
    <source>
        <dbReference type="Google" id="ProtNLM"/>
    </source>
</evidence>
<reference evidence="1" key="2">
    <citation type="journal article" date="2022" name="Microbiol. Resour. Announc.">
        <title>Metagenome Sequencing to Explore Phylogenomics of Terrestrial Cyanobacteria.</title>
        <authorList>
            <person name="Ward R.D."/>
            <person name="Stajich J.E."/>
            <person name="Johansen J.R."/>
            <person name="Huntemann M."/>
            <person name="Clum A."/>
            <person name="Foster B."/>
            <person name="Foster B."/>
            <person name="Roux S."/>
            <person name="Palaniappan K."/>
            <person name="Varghese N."/>
            <person name="Mukherjee S."/>
            <person name="Reddy T.B.K."/>
            <person name="Daum C."/>
            <person name="Copeland A."/>
            <person name="Chen I.A."/>
            <person name="Ivanova N.N."/>
            <person name="Kyrpides N.C."/>
            <person name="Shapiro N."/>
            <person name="Eloe-Fadrosh E.A."/>
            <person name="Pietrasiak N."/>
        </authorList>
    </citation>
    <scope>NUCLEOTIDE SEQUENCE</scope>
    <source>
        <strain evidence="1">GSE-NOS-MK-12-04C</strain>
    </source>
</reference>
<dbReference type="AlphaFoldDB" id="A0A951QL51"/>
<evidence type="ECO:0000313" key="1">
    <source>
        <dbReference type="EMBL" id="MBW4666505.1"/>
    </source>
</evidence>
<comment type="caution">
    <text evidence="1">The sequence shown here is derived from an EMBL/GenBank/DDBJ whole genome shotgun (WGS) entry which is preliminary data.</text>
</comment>
<proteinExistence type="predicted"/>
<name>A0A951QL51_9CYAN</name>
<protein>
    <recommendedName>
        <fullName evidence="3">Phage tail protein I</fullName>
    </recommendedName>
</protein>
<reference evidence="1" key="1">
    <citation type="submission" date="2021-05" db="EMBL/GenBank/DDBJ databases">
        <authorList>
            <person name="Pietrasiak N."/>
            <person name="Ward R."/>
            <person name="Stajich J.E."/>
            <person name="Kurbessoian T."/>
        </authorList>
    </citation>
    <scope>NUCLEOTIDE SEQUENCE</scope>
    <source>
        <strain evidence="1">GSE-NOS-MK-12-04C</strain>
    </source>
</reference>
<dbReference type="EMBL" id="JAHHGZ010000003">
    <property type="protein sequence ID" value="MBW4666505.1"/>
    <property type="molecule type" value="Genomic_DNA"/>
</dbReference>